<evidence type="ECO:0000259" key="2">
    <source>
        <dbReference type="PROSITE" id="PS51782"/>
    </source>
</evidence>
<dbReference type="InterPro" id="IPR024542">
    <property type="entry name" value="YkvP_N"/>
</dbReference>
<dbReference type="Gene3D" id="3.40.50.2000">
    <property type="entry name" value="Glycogen Phosphorylase B"/>
    <property type="match status" value="1"/>
</dbReference>
<protein>
    <submittedName>
        <fullName evidence="3">Glycosyltransferase</fullName>
    </submittedName>
</protein>
<gene>
    <name evidence="3" type="ORF">FSZ17_22985</name>
</gene>
<dbReference type="Pfam" id="PF12996">
    <property type="entry name" value="DUF3880"/>
    <property type="match status" value="1"/>
</dbReference>
<dbReference type="SUPFAM" id="SSF54106">
    <property type="entry name" value="LysM domain"/>
    <property type="match status" value="1"/>
</dbReference>
<dbReference type="AlphaFoldDB" id="A0A5B8ZA99"/>
<dbReference type="CDD" id="cd00118">
    <property type="entry name" value="LysM"/>
    <property type="match status" value="1"/>
</dbReference>
<dbReference type="InterPro" id="IPR001387">
    <property type="entry name" value="Cro/C1-type_HTH"/>
</dbReference>
<dbReference type="PROSITE" id="PS50943">
    <property type="entry name" value="HTH_CROC1"/>
    <property type="match status" value="1"/>
</dbReference>
<dbReference type="Pfam" id="PF01476">
    <property type="entry name" value="LysM"/>
    <property type="match status" value="1"/>
</dbReference>
<evidence type="ECO:0000313" key="3">
    <source>
        <dbReference type="EMBL" id="QED49910.1"/>
    </source>
</evidence>
<accession>A0A5B8ZA99</accession>
<evidence type="ECO:0000313" key="4">
    <source>
        <dbReference type="Proteomes" id="UP000321555"/>
    </source>
</evidence>
<keyword evidence="4" id="KW-1185">Reference proteome</keyword>
<proteinExistence type="predicted"/>
<dbReference type="PROSITE" id="PS51782">
    <property type="entry name" value="LYSM"/>
    <property type="match status" value="1"/>
</dbReference>
<reference evidence="4" key="1">
    <citation type="submission" date="2019-08" db="EMBL/GenBank/DDBJ databases">
        <authorList>
            <person name="Zheng X."/>
        </authorList>
    </citation>
    <scope>NUCLEOTIDE SEQUENCE [LARGE SCALE GENOMIC DNA]</scope>
    <source>
        <strain evidence="4">FJAT-25496</strain>
    </source>
</reference>
<dbReference type="OrthoDB" id="7019976at2"/>
<feature type="domain" description="LysM" evidence="2">
    <location>
        <begin position="349"/>
        <end position="395"/>
    </location>
</feature>
<keyword evidence="3" id="KW-0808">Transferase</keyword>
<dbReference type="InterPro" id="IPR036779">
    <property type="entry name" value="LysM_dom_sf"/>
</dbReference>
<dbReference type="InterPro" id="IPR055259">
    <property type="entry name" value="YkvP/CgeB_Glyco_trans-like"/>
</dbReference>
<name>A0A5B8ZA99_CYTDA</name>
<dbReference type="KEGG" id="bda:FSZ17_22985"/>
<dbReference type="SUPFAM" id="SSF53756">
    <property type="entry name" value="UDP-Glycosyltransferase/glycogen phosphorylase"/>
    <property type="match status" value="1"/>
</dbReference>
<dbReference type="RefSeq" id="WP_057772457.1">
    <property type="nucleotide sequence ID" value="NZ_CP042593.1"/>
</dbReference>
<feature type="domain" description="HTH cro/C1-type" evidence="1">
    <location>
        <begin position="355"/>
        <end position="373"/>
    </location>
</feature>
<dbReference type="GO" id="GO:0016740">
    <property type="term" value="F:transferase activity"/>
    <property type="evidence" value="ECO:0007669"/>
    <property type="project" value="UniProtKB-KW"/>
</dbReference>
<organism evidence="3 4">
    <name type="scientific">Cytobacillus dafuensis</name>
    <name type="common">Bacillus dafuensis</name>
    <dbReference type="NCBI Taxonomy" id="1742359"/>
    <lineage>
        <taxon>Bacteria</taxon>
        <taxon>Bacillati</taxon>
        <taxon>Bacillota</taxon>
        <taxon>Bacilli</taxon>
        <taxon>Bacillales</taxon>
        <taxon>Bacillaceae</taxon>
        <taxon>Cytobacillus</taxon>
    </lineage>
</organism>
<dbReference type="EMBL" id="CP042593">
    <property type="protein sequence ID" value="QED49910.1"/>
    <property type="molecule type" value="Genomic_DNA"/>
</dbReference>
<dbReference type="InterPro" id="IPR018392">
    <property type="entry name" value="LysM"/>
</dbReference>
<dbReference type="SMART" id="SM00257">
    <property type="entry name" value="LysM"/>
    <property type="match status" value="1"/>
</dbReference>
<dbReference type="Proteomes" id="UP000321555">
    <property type="component" value="Chromosome"/>
</dbReference>
<evidence type="ECO:0000259" key="1">
    <source>
        <dbReference type="PROSITE" id="PS50943"/>
    </source>
</evidence>
<dbReference type="Pfam" id="PF13524">
    <property type="entry name" value="Glyco_trans_1_2"/>
    <property type="match status" value="1"/>
</dbReference>
<dbReference type="Gene3D" id="3.10.350.10">
    <property type="entry name" value="LysM domain"/>
    <property type="match status" value="1"/>
</dbReference>
<sequence length="395" mass="45600">MRVLFLESDPMWIYGLPNGFCDAGHFVMVSGPLTEDSIVDILSSFQPELIITMGHTTEHTKEKQKMIREYVTCTNIPNVYWATEDPGYTLNFSLPLIQTIEPDFVFTICPSRVDFYRKENIPSAHLDFGYHSSVHSPSEVHEKYKVSIAIVANGYPMLYEKRPDHYRFKALRSLLSPFLEENIRIDFWGRYWDQMEQILGKKIPDEWIHGFIPYTEANKVYSSADIVLGVQNHDTQLTQRTYEVLGSGGFLLTNDTSEIRRLFSPGQDLIVSNSSEETIDLVRYYLSHPEERMKVKKAGMESVKKYSYEQRANYIIETLIGASILSSSTKNNGAGKLIHYVDTLKENYEVYVIQSNDTLWSISRKFGVSIDEIKKLNRLNSDIIEVNHFLKIKKK</sequence>
<dbReference type="STRING" id="1742359.GCA_001439625_02910"/>